<comment type="caution">
    <text evidence="10">The sequence shown here is derived from an EMBL/GenBank/DDBJ whole genome shotgun (WGS) entry which is preliminary data.</text>
</comment>
<dbReference type="Pfam" id="PF13515">
    <property type="entry name" value="FUSC_2"/>
    <property type="match status" value="1"/>
</dbReference>
<keyword evidence="11" id="KW-1185">Reference proteome</keyword>
<feature type="transmembrane region" description="Helical" evidence="8">
    <location>
        <begin position="77"/>
        <end position="94"/>
    </location>
</feature>
<evidence type="ECO:0000313" key="11">
    <source>
        <dbReference type="Proteomes" id="UP001501079"/>
    </source>
</evidence>
<feature type="transmembrane region" description="Helical" evidence="8">
    <location>
        <begin position="52"/>
        <end position="70"/>
    </location>
</feature>
<comment type="subcellular location">
    <subcellularLocation>
        <location evidence="1">Cell membrane</location>
        <topology evidence="1">Multi-pass membrane protein</topology>
    </subcellularLocation>
</comment>
<feature type="region of interest" description="Disordered" evidence="7">
    <location>
        <begin position="252"/>
        <end position="286"/>
    </location>
</feature>
<keyword evidence="3 8" id="KW-0812">Transmembrane</keyword>
<evidence type="ECO:0000256" key="5">
    <source>
        <dbReference type="ARBA" id="ARBA00023136"/>
    </source>
</evidence>
<dbReference type="Proteomes" id="UP001501079">
    <property type="component" value="Unassembled WGS sequence"/>
</dbReference>
<sequence>MKARMPGPRSLASAARRTLIPASRPFAVLPAVRTVVAVLACAVLGFLLDDPAALGMMYFGAACAAVFVTAGVHRARALALAAQALGATVGLGLGSLPGGLAGKIAVAAVVAFASGIAGAIGPLFTAGSLMAVVGVAFGQFSGLMMPWWQQVLWYLLGTTAVAVPALLPWAVGTQVLERRAIAEVFRASADLLDAVGTADAHQRRAALASCSAVARASVLGYRLAPPRRRPEILVELAAAQHAALDAATHHASGAAPAPGAASELRAEGRRVRDGRPSGARAGAPPVMTPWGRSMLATLRRVGPRALLLAGARLAWCMTLATLAAGLLHHVGHSYWLPLTVAVVVRTEYGSVFARTVNRIAGTLGGALVAAITLFFLVSGWHLVPVAACAIGFAVLLAPRLYALSVVGITTSALLSSCFAAPDAVLPALRLGDTAIGCAIALVFGYLFWPGRRSLPVEAHFAATARAAVAYLRVIATTEKLAEELPRLREDAYRAAHESRAAAAAVAADPSPGRAGGEAALPVAVALEDAVDGLSALETALRAGHHRLDEHDRDELEQTIMACAIDASVPAPSPAQIVRRLLKASS</sequence>
<comment type="similarity">
    <text evidence="6">Belongs to the YccS/YhfK family.</text>
</comment>
<feature type="transmembrane region" description="Helical" evidence="8">
    <location>
        <begin position="427"/>
        <end position="448"/>
    </location>
</feature>
<feature type="transmembrane region" description="Helical" evidence="8">
    <location>
        <begin position="400"/>
        <end position="420"/>
    </location>
</feature>
<evidence type="ECO:0000256" key="4">
    <source>
        <dbReference type="ARBA" id="ARBA00022989"/>
    </source>
</evidence>
<name>A0ABP7ZWN4_9MICO</name>
<evidence type="ECO:0000256" key="7">
    <source>
        <dbReference type="SAM" id="MobiDB-lite"/>
    </source>
</evidence>
<keyword evidence="4 8" id="KW-1133">Transmembrane helix</keyword>
<evidence type="ECO:0000256" key="3">
    <source>
        <dbReference type="ARBA" id="ARBA00022692"/>
    </source>
</evidence>
<dbReference type="PANTHER" id="PTHR30509">
    <property type="entry name" value="P-HYDROXYBENZOIC ACID EFFLUX PUMP SUBUNIT-RELATED"/>
    <property type="match status" value="1"/>
</dbReference>
<evidence type="ECO:0000313" key="10">
    <source>
        <dbReference type="EMBL" id="GAA4172277.1"/>
    </source>
</evidence>
<feature type="transmembrane region" description="Helical" evidence="8">
    <location>
        <begin position="151"/>
        <end position="171"/>
    </location>
</feature>
<dbReference type="EMBL" id="BAABBW010000002">
    <property type="protein sequence ID" value="GAA4172277.1"/>
    <property type="molecule type" value="Genomic_DNA"/>
</dbReference>
<protein>
    <submittedName>
        <fullName evidence="10">FUSC family protein</fullName>
    </submittedName>
</protein>
<keyword evidence="2" id="KW-1003">Cell membrane</keyword>
<dbReference type="PANTHER" id="PTHR30509:SF9">
    <property type="entry name" value="MULTIDRUG RESISTANCE PROTEIN MDTO"/>
    <property type="match status" value="1"/>
</dbReference>
<dbReference type="RefSeq" id="WP_344752482.1">
    <property type="nucleotide sequence ID" value="NZ_BAABBW010000002.1"/>
</dbReference>
<proteinExistence type="inferred from homology"/>
<gene>
    <name evidence="10" type="ORF">GCM10022287_12900</name>
</gene>
<feature type="compositionally biased region" description="Basic and acidic residues" evidence="7">
    <location>
        <begin position="264"/>
        <end position="275"/>
    </location>
</feature>
<evidence type="ECO:0000256" key="6">
    <source>
        <dbReference type="ARBA" id="ARBA00043993"/>
    </source>
</evidence>
<accession>A0ABP7ZWN4</accession>
<keyword evidence="5 8" id="KW-0472">Membrane</keyword>
<evidence type="ECO:0000256" key="2">
    <source>
        <dbReference type="ARBA" id="ARBA00022475"/>
    </source>
</evidence>
<feature type="transmembrane region" description="Helical" evidence="8">
    <location>
        <begin position="365"/>
        <end position="394"/>
    </location>
</feature>
<feature type="compositionally biased region" description="Low complexity" evidence="7">
    <location>
        <begin position="252"/>
        <end position="262"/>
    </location>
</feature>
<evidence type="ECO:0000259" key="9">
    <source>
        <dbReference type="Pfam" id="PF13515"/>
    </source>
</evidence>
<feature type="transmembrane region" description="Helical" evidence="8">
    <location>
        <begin position="127"/>
        <end position="145"/>
    </location>
</feature>
<dbReference type="InterPro" id="IPR049453">
    <property type="entry name" value="Memb_transporter_dom"/>
</dbReference>
<feature type="domain" description="Integral membrane bound transporter" evidence="9">
    <location>
        <begin position="320"/>
        <end position="443"/>
    </location>
</feature>
<evidence type="ECO:0000256" key="8">
    <source>
        <dbReference type="SAM" id="Phobius"/>
    </source>
</evidence>
<feature type="transmembrane region" description="Helical" evidence="8">
    <location>
        <begin position="26"/>
        <end position="46"/>
    </location>
</feature>
<organism evidence="10 11">
    <name type="scientific">Gryllotalpicola koreensis</name>
    <dbReference type="NCBI Taxonomy" id="993086"/>
    <lineage>
        <taxon>Bacteria</taxon>
        <taxon>Bacillati</taxon>
        <taxon>Actinomycetota</taxon>
        <taxon>Actinomycetes</taxon>
        <taxon>Micrococcales</taxon>
        <taxon>Microbacteriaceae</taxon>
        <taxon>Gryllotalpicola</taxon>
    </lineage>
</organism>
<evidence type="ECO:0000256" key="1">
    <source>
        <dbReference type="ARBA" id="ARBA00004651"/>
    </source>
</evidence>
<reference evidence="11" key="1">
    <citation type="journal article" date="2019" name="Int. J. Syst. Evol. Microbiol.">
        <title>The Global Catalogue of Microorganisms (GCM) 10K type strain sequencing project: providing services to taxonomists for standard genome sequencing and annotation.</title>
        <authorList>
            <consortium name="The Broad Institute Genomics Platform"/>
            <consortium name="The Broad Institute Genome Sequencing Center for Infectious Disease"/>
            <person name="Wu L."/>
            <person name="Ma J."/>
        </authorList>
    </citation>
    <scope>NUCLEOTIDE SEQUENCE [LARGE SCALE GENOMIC DNA]</scope>
    <source>
        <strain evidence="11">JCM 17591</strain>
    </source>
</reference>